<reference evidence="2" key="1">
    <citation type="journal article" date="2019" name="Int. J. Syst. Evol. Microbiol.">
        <title>The Global Catalogue of Microorganisms (GCM) 10K type strain sequencing project: providing services to taxonomists for standard genome sequencing and annotation.</title>
        <authorList>
            <consortium name="The Broad Institute Genomics Platform"/>
            <consortium name="The Broad Institute Genome Sequencing Center for Infectious Disease"/>
            <person name="Wu L."/>
            <person name="Ma J."/>
        </authorList>
    </citation>
    <scope>NUCLEOTIDE SEQUENCE [LARGE SCALE GENOMIC DNA]</scope>
    <source>
        <strain evidence="2">JCM 11882</strain>
    </source>
</reference>
<evidence type="ECO:0000313" key="2">
    <source>
        <dbReference type="Proteomes" id="UP001595836"/>
    </source>
</evidence>
<comment type="caution">
    <text evidence="1">The sequence shown here is derived from an EMBL/GenBank/DDBJ whole genome shotgun (WGS) entry which is preliminary data.</text>
</comment>
<dbReference type="EMBL" id="JBHSHP010000007">
    <property type="protein sequence ID" value="MFC4753525.1"/>
    <property type="molecule type" value="Genomic_DNA"/>
</dbReference>
<dbReference type="Proteomes" id="UP001595836">
    <property type="component" value="Unassembled WGS sequence"/>
</dbReference>
<dbReference type="RefSeq" id="WP_380059521.1">
    <property type="nucleotide sequence ID" value="NZ_BAABCD010000007.1"/>
</dbReference>
<proteinExistence type="predicted"/>
<organism evidence="1 2">
    <name type="scientific">Dietzia aurantiaca</name>
    <dbReference type="NCBI Taxonomy" id="983873"/>
    <lineage>
        <taxon>Bacteria</taxon>
        <taxon>Bacillati</taxon>
        <taxon>Actinomycetota</taxon>
        <taxon>Actinomycetes</taxon>
        <taxon>Mycobacteriales</taxon>
        <taxon>Dietziaceae</taxon>
        <taxon>Dietzia</taxon>
    </lineage>
</organism>
<dbReference type="Pfam" id="PF10117">
    <property type="entry name" value="McrBC"/>
    <property type="match status" value="1"/>
</dbReference>
<gene>
    <name evidence="1" type="ORF">ACFO7U_01865</name>
</gene>
<name>A0ABV9PMQ4_9ACTN</name>
<dbReference type="InterPro" id="IPR019292">
    <property type="entry name" value="McrC"/>
</dbReference>
<keyword evidence="2" id="KW-1185">Reference proteome</keyword>
<protein>
    <submittedName>
        <fullName evidence="1">Uncharacterized protein</fullName>
    </submittedName>
</protein>
<evidence type="ECO:0000313" key="1">
    <source>
        <dbReference type="EMBL" id="MFC4753525.1"/>
    </source>
</evidence>
<accession>A0ABV9PMQ4</accession>
<sequence length="57" mass="6180">MPAQLFRRELDSVLRRGLVSGYHHVEQTDVALRGRLRIGSRCGPSSSGLSPGSLLCS</sequence>